<evidence type="ECO:0000313" key="4">
    <source>
        <dbReference type="Proteomes" id="UP000202511"/>
    </source>
</evidence>
<dbReference type="Gene3D" id="2.20.110.10">
    <property type="entry name" value="Histone H3 K4-specific methyltransferase SET7/9 N-terminal domain"/>
    <property type="match status" value="1"/>
</dbReference>
<keyword evidence="1" id="KW-0677">Repeat</keyword>
<evidence type="ECO:0000256" key="1">
    <source>
        <dbReference type="ARBA" id="ARBA00022737"/>
    </source>
</evidence>
<sequence>MSTRVFIGCPCDNNKRVAWSRQESETMQKEEATTAVHRTRSCAAMSATHEPRHPLIEVGQSNNNDNGDDDNTDDNTDDKCMPPPTINDLPIEVRAIIVKRLACVRDLLALRAVSPTWRLPMAGDRGFVGVMCRALLSDDAFERLMARSDADILLCIVYGTLATAGVSLRSVNAVKNKGAWYWVPRRAGFSYGWGLSLGKVHLPNGPPVLVWSVGRWQWGTLVDGAARSVRLVDTVVGLYWPQCPSPPTITCRVSGQRGVWTGPVVARVAHGRGVWEIDAGHTCSHPQGPCAARCAGRWCRGVPVDGVMTWPSGHTYEGQFRRMVFDGLGVFDTGRGTRYIGHWSAGAPSGNGDLCDAGSRDVDRAQQEDYKCLFKWHQSGDIEQRNASYRYVGAWSHGRPCGRGSLEYADGSRHDGKWYLGEHHGFGERIRPHGRLRRRGYWLHDEPCSHRAYRHYKKTGRQDSAARHILWIAARPLDALVGRIGWINSMIAF</sequence>
<feature type="compositionally biased region" description="Acidic residues" evidence="2">
    <location>
        <begin position="66"/>
        <end position="76"/>
    </location>
</feature>
<evidence type="ECO:0000313" key="3">
    <source>
        <dbReference type="EMBL" id="AJF97445.1"/>
    </source>
</evidence>
<protein>
    <submittedName>
        <fullName evidence="3">Morn repeat protein</fullName>
    </submittedName>
</protein>
<evidence type="ECO:0000256" key="2">
    <source>
        <dbReference type="SAM" id="MobiDB-lite"/>
    </source>
</evidence>
<feature type="region of interest" description="Disordered" evidence="2">
    <location>
        <begin position="44"/>
        <end position="84"/>
    </location>
</feature>
<name>A0A0B5J6P4_9VIRU</name>
<dbReference type="EMBL" id="KP136319">
    <property type="protein sequence ID" value="AJF97445.1"/>
    <property type="molecule type" value="Genomic_DNA"/>
</dbReference>
<proteinExistence type="predicted"/>
<dbReference type="InterPro" id="IPR003409">
    <property type="entry name" value="MORN"/>
</dbReference>
<organism evidence="3 4">
    <name type="scientific">Pandoravirus inopinatum</name>
    <dbReference type="NCBI Taxonomy" id="1605721"/>
    <lineage>
        <taxon>Viruses</taxon>
        <taxon>Pandoravirus</taxon>
    </lineage>
</organism>
<dbReference type="PANTHER" id="PTHR43215:SF14">
    <property type="entry name" value="RADIAL SPOKE HEAD 1 HOMOLOG"/>
    <property type="match status" value="1"/>
</dbReference>
<dbReference type="RefSeq" id="YP_009119680.1">
    <property type="nucleotide sequence ID" value="NC_026440.1"/>
</dbReference>
<dbReference type="SUPFAM" id="SSF81383">
    <property type="entry name" value="F-box domain"/>
    <property type="match status" value="1"/>
</dbReference>
<dbReference type="Pfam" id="PF02493">
    <property type="entry name" value="MORN"/>
    <property type="match status" value="3"/>
</dbReference>
<dbReference type="InterPro" id="IPR036047">
    <property type="entry name" value="F-box-like_dom_sf"/>
</dbReference>
<accession>A0A0B5J6P4</accession>
<dbReference type="KEGG" id="vg:23462362"/>
<dbReference type="GeneID" id="23462362"/>
<dbReference type="PANTHER" id="PTHR43215">
    <property type="entry name" value="RADIAL SPOKE HEAD 1 HOMOLOG"/>
    <property type="match status" value="1"/>
</dbReference>
<dbReference type="Proteomes" id="UP000202511">
    <property type="component" value="Segment"/>
</dbReference>
<dbReference type="SUPFAM" id="SSF82185">
    <property type="entry name" value="Histone H3 K4-specific methyltransferase SET7/9 N-terminal domain"/>
    <property type="match status" value="2"/>
</dbReference>
<reference evidence="3 4" key="1">
    <citation type="journal article" date="2015" name="Parasitol. Res.">
        <title>Viruses in close associations with free-living amoebae.</title>
        <authorList>
            <person name="Scheid P."/>
        </authorList>
    </citation>
    <scope>NUCLEOTIDE SEQUENCE [LARGE SCALE GENOMIC DNA]</scope>
    <source>
        <strain evidence="3">KlaHel</strain>
    </source>
</reference>
<dbReference type="SMART" id="SM00698">
    <property type="entry name" value="MORN"/>
    <property type="match status" value="3"/>
</dbReference>